<evidence type="ECO:0000256" key="1">
    <source>
        <dbReference type="ARBA" id="ARBA00005545"/>
    </source>
</evidence>
<comment type="similarity">
    <text evidence="1 7">Belongs to the dwarfin/SMAD family.</text>
</comment>
<keyword evidence="6 7" id="KW-0539">Nucleus</keyword>
<dbReference type="GO" id="GO:0005737">
    <property type="term" value="C:cytoplasm"/>
    <property type="evidence" value="ECO:0007669"/>
    <property type="project" value="UniProtKB-SubCell"/>
</dbReference>
<dbReference type="GO" id="GO:0051239">
    <property type="term" value="P:regulation of multicellular organismal process"/>
    <property type="evidence" value="ECO:0007669"/>
    <property type="project" value="UniProtKB-ARBA"/>
</dbReference>
<feature type="region of interest" description="Disordered" evidence="8">
    <location>
        <begin position="274"/>
        <end position="293"/>
    </location>
</feature>
<feature type="region of interest" description="Disordered" evidence="8">
    <location>
        <begin position="1"/>
        <end position="26"/>
    </location>
</feature>
<reference evidence="12" key="1">
    <citation type="submission" date="2016-11" db="UniProtKB">
        <authorList>
            <consortium name="WormBaseParasite"/>
        </authorList>
    </citation>
    <scope>IDENTIFICATION</scope>
</reference>
<dbReference type="SMART" id="SM00523">
    <property type="entry name" value="DWA"/>
    <property type="match status" value="1"/>
</dbReference>
<feature type="compositionally biased region" description="Low complexity" evidence="8">
    <location>
        <begin position="251"/>
        <end position="264"/>
    </location>
</feature>
<dbReference type="PROSITE" id="PS51075">
    <property type="entry name" value="MH1"/>
    <property type="match status" value="1"/>
</dbReference>
<evidence type="ECO:0000313" key="11">
    <source>
        <dbReference type="Proteomes" id="UP000095282"/>
    </source>
</evidence>
<evidence type="ECO:0000256" key="2">
    <source>
        <dbReference type="ARBA" id="ARBA00022723"/>
    </source>
</evidence>
<dbReference type="GO" id="GO:0050793">
    <property type="term" value="P:regulation of developmental process"/>
    <property type="evidence" value="ECO:0007669"/>
    <property type="project" value="UniProtKB-ARBA"/>
</dbReference>
<evidence type="ECO:0000256" key="6">
    <source>
        <dbReference type="ARBA" id="ARBA00023242"/>
    </source>
</evidence>
<protein>
    <submittedName>
        <fullName evidence="12">Dwarfin sma</fullName>
    </submittedName>
</protein>
<dbReference type="SUPFAM" id="SSF56366">
    <property type="entry name" value="SMAD MH1 domain"/>
    <property type="match status" value="1"/>
</dbReference>
<feature type="compositionally biased region" description="Polar residues" evidence="8">
    <location>
        <begin position="1"/>
        <end position="22"/>
    </location>
</feature>
<dbReference type="GO" id="GO:0032924">
    <property type="term" value="P:activin receptor signaling pathway"/>
    <property type="evidence" value="ECO:0007669"/>
    <property type="project" value="TreeGrafter"/>
</dbReference>
<dbReference type="InterPro" id="IPR001132">
    <property type="entry name" value="SMAD_dom_Dwarfin-type"/>
</dbReference>
<organism evidence="11 12">
    <name type="scientific">Caenorhabditis tropicalis</name>
    <dbReference type="NCBI Taxonomy" id="1561998"/>
    <lineage>
        <taxon>Eukaryota</taxon>
        <taxon>Metazoa</taxon>
        <taxon>Ecdysozoa</taxon>
        <taxon>Nematoda</taxon>
        <taxon>Chromadorea</taxon>
        <taxon>Rhabditida</taxon>
        <taxon>Rhabditina</taxon>
        <taxon>Rhabditomorpha</taxon>
        <taxon>Rhabditoidea</taxon>
        <taxon>Rhabditidae</taxon>
        <taxon>Peloderinae</taxon>
        <taxon>Caenorhabditis</taxon>
    </lineage>
</organism>
<dbReference type="InterPro" id="IPR013790">
    <property type="entry name" value="Dwarfin"/>
</dbReference>
<dbReference type="GO" id="GO:0060395">
    <property type="term" value="P:SMAD protein signal transduction"/>
    <property type="evidence" value="ECO:0007669"/>
    <property type="project" value="TreeGrafter"/>
</dbReference>
<dbReference type="GO" id="GO:0070411">
    <property type="term" value="F:I-SMAD binding"/>
    <property type="evidence" value="ECO:0007669"/>
    <property type="project" value="TreeGrafter"/>
</dbReference>
<accession>A0A1I7UXX9</accession>
<dbReference type="GO" id="GO:0000978">
    <property type="term" value="F:RNA polymerase II cis-regulatory region sequence-specific DNA binding"/>
    <property type="evidence" value="ECO:0007669"/>
    <property type="project" value="TreeGrafter"/>
</dbReference>
<dbReference type="GO" id="GO:0071144">
    <property type="term" value="C:heteromeric SMAD protein complex"/>
    <property type="evidence" value="ECO:0007669"/>
    <property type="project" value="TreeGrafter"/>
</dbReference>
<dbReference type="WBParaSite" id="Csp11.Scaffold630.g20446.t1">
    <property type="protein sequence ID" value="Csp11.Scaffold630.g20446.t1"/>
    <property type="gene ID" value="Csp11.Scaffold630.g20446"/>
</dbReference>
<evidence type="ECO:0000259" key="9">
    <source>
        <dbReference type="PROSITE" id="PS51075"/>
    </source>
</evidence>
<dbReference type="GO" id="GO:0046872">
    <property type="term" value="F:metal ion binding"/>
    <property type="evidence" value="ECO:0007669"/>
    <property type="project" value="UniProtKB-KW"/>
</dbReference>
<dbReference type="PANTHER" id="PTHR13703">
    <property type="entry name" value="SMAD"/>
    <property type="match status" value="1"/>
</dbReference>
<dbReference type="InterPro" id="IPR017855">
    <property type="entry name" value="SMAD-like_dom_sf"/>
</dbReference>
<keyword evidence="7" id="KW-0963">Cytoplasm</keyword>
<dbReference type="Gene3D" id="2.60.200.10">
    <property type="match status" value="1"/>
</dbReference>
<evidence type="ECO:0000256" key="5">
    <source>
        <dbReference type="ARBA" id="ARBA00023163"/>
    </source>
</evidence>
<dbReference type="PANTHER" id="PTHR13703:SF25">
    <property type="entry name" value="MOTHERS AGAINST DECAPENTAPLEGIC HOMOLOG"/>
    <property type="match status" value="1"/>
</dbReference>
<dbReference type="GO" id="GO:0009791">
    <property type="term" value="P:post-embryonic development"/>
    <property type="evidence" value="ECO:0007669"/>
    <property type="project" value="UniProtKB-ARBA"/>
</dbReference>
<evidence type="ECO:0000313" key="12">
    <source>
        <dbReference type="WBParaSite" id="Csp11.Scaffold630.g20446.t1"/>
    </source>
</evidence>
<comment type="subcellular location">
    <subcellularLocation>
        <location evidence="7">Cytoplasm</location>
    </subcellularLocation>
    <subcellularLocation>
        <location evidence="7">Nucleus</location>
    </subcellularLocation>
</comment>
<sequence>MAMVNEIQNNPKSENPVPNNKGPNGRIEDEWFVVEEPFQVDPEQLQSMVDKVLVETKEFERDSTGSWSIEKVTDLVRIVKKFGCYNEFYEAIMTQSTSGECCSVRRHGPKHCRSLVTMLRLFRFPFIRYANQVKSNAFCKVKFKSTELTCCMNPYHYNLVTIPRVPILPIYVNKGLNYGELPVRADEPFEEHLKWEQREMEKEGCMETEAHNITIQGSEVKILFSRYGSGITDPVILHSSFGLKHRDGDETPTPSSSGEPASEASLLSALKSMPLPSQTSQSSQEIEMDEDEEQCYLRSGLSSPASNIASPDVFVPKENYAFSMQNGVVSNKGTEQNGNNADENSILPIEPRPLYRSSPSELGSLVRKATVECVEYQENPYWIRLMYYEESEKIGESRQFSSQHCLVDGYSSSSESTDASRFSVGFYTNPKRTLRTSEVRNSLGNGVRVYLLAGEVYMENLGVVPVFVQSLCANLRNNFPMNTVSKIPVNGSMKVFDMQVFSKKLNEMAAKTYQEVYCLNRLCTIRLSFCKGWGEHYRRSTVLSSPVWFQIHLNNPMAWIDRVLTCMGAPPRLCSSRT</sequence>
<keyword evidence="3" id="KW-0862">Zinc</keyword>
<dbReference type="InterPro" id="IPR013019">
    <property type="entry name" value="MAD_homology_MH1"/>
</dbReference>
<keyword evidence="11" id="KW-1185">Reference proteome</keyword>
<dbReference type="GO" id="GO:0009653">
    <property type="term" value="P:anatomical structure morphogenesis"/>
    <property type="evidence" value="ECO:0007669"/>
    <property type="project" value="TreeGrafter"/>
</dbReference>
<dbReference type="GO" id="GO:0030154">
    <property type="term" value="P:cell differentiation"/>
    <property type="evidence" value="ECO:0007669"/>
    <property type="project" value="TreeGrafter"/>
</dbReference>
<feature type="domain" description="MH2" evidence="10">
    <location>
        <begin position="382"/>
        <end position="578"/>
    </location>
</feature>
<dbReference type="Proteomes" id="UP000095282">
    <property type="component" value="Unplaced"/>
</dbReference>
<dbReference type="eggNOG" id="KOG3701">
    <property type="taxonomic scope" value="Eukaryota"/>
</dbReference>
<evidence type="ECO:0000256" key="8">
    <source>
        <dbReference type="SAM" id="MobiDB-lite"/>
    </source>
</evidence>
<dbReference type="STRING" id="1561998.A0A1I7UXX9"/>
<dbReference type="InterPro" id="IPR008984">
    <property type="entry name" value="SMAD_FHA_dom_sf"/>
</dbReference>
<keyword evidence="5 7" id="KW-0804">Transcription</keyword>
<evidence type="ECO:0000259" key="10">
    <source>
        <dbReference type="PROSITE" id="PS51076"/>
    </source>
</evidence>
<proteinExistence type="inferred from homology"/>
<evidence type="ECO:0000256" key="4">
    <source>
        <dbReference type="ARBA" id="ARBA00023015"/>
    </source>
</evidence>
<dbReference type="Pfam" id="PF03166">
    <property type="entry name" value="MH2"/>
    <property type="match status" value="1"/>
</dbReference>
<evidence type="ECO:0000256" key="7">
    <source>
        <dbReference type="RuleBase" id="RU361195"/>
    </source>
</evidence>
<feature type="region of interest" description="Disordered" evidence="8">
    <location>
        <begin position="242"/>
        <end position="264"/>
    </location>
</feature>
<evidence type="ECO:0000256" key="3">
    <source>
        <dbReference type="ARBA" id="ARBA00022833"/>
    </source>
</evidence>
<feature type="domain" description="MH1" evidence="9">
    <location>
        <begin position="47"/>
        <end position="166"/>
    </location>
</feature>
<dbReference type="Pfam" id="PF03165">
    <property type="entry name" value="MH1"/>
    <property type="match status" value="1"/>
</dbReference>
<name>A0A1I7UXX9_9PELO</name>
<dbReference type="GO" id="GO:0000981">
    <property type="term" value="F:DNA-binding transcription factor activity, RNA polymerase II-specific"/>
    <property type="evidence" value="ECO:0007669"/>
    <property type="project" value="TreeGrafter"/>
</dbReference>
<dbReference type="SMART" id="SM00524">
    <property type="entry name" value="DWB"/>
    <property type="match status" value="1"/>
</dbReference>
<dbReference type="InterPro" id="IPR036578">
    <property type="entry name" value="SMAD_MH1_sf"/>
</dbReference>
<feature type="compositionally biased region" description="Polar residues" evidence="8">
    <location>
        <begin position="332"/>
        <end position="343"/>
    </location>
</feature>
<dbReference type="PROSITE" id="PS51076">
    <property type="entry name" value="MH2"/>
    <property type="match status" value="1"/>
</dbReference>
<dbReference type="AlphaFoldDB" id="A0A1I7UXX9"/>
<keyword evidence="2" id="KW-0479">Metal-binding</keyword>
<dbReference type="SUPFAM" id="SSF49879">
    <property type="entry name" value="SMAD/FHA domain"/>
    <property type="match status" value="1"/>
</dbReference>
<feature type="region of interest" description="Disordered" evidence="8">
    <location>
        <begin position="332"/>
        <end position="352"/>
    </location>
</feature>
<dbReference type="Gene3D" id="3.90.520.10">
    <property type="entry name" value="SMAD MH1 domain"/>
    <property type="match status" value="1"/>
</dbReference>
<dbReference type="InterPro" id="IPR003619">
    <property type="entry name" value="MAD_homology1_Dwarfin-type"/>
</dbReference>
<dbReference type="GO" id="GO:0045944">
    <property type="term" value="P:positive regulation of transcription by RNA polymerase II"/>
    <property type="evidence" value="ECO:0007669"/>
    <property type="project" value="TreeGrafter"/>
</dbReference>
<feature type="compositionally biased region" description="Polar residues" evidence="8">
    <location>
        <begin position="275"/>
        <end position="285"/>
    </location>
</feature>
<keyword evidence="4 7" id="KW-0805">Transcription regulation</keyword>